<keyword evidence="1 7" id="KW-0547">Nucleotide-binding</keyword>
<keyword evidence="2 7" id="KW-0378">Hydrolase</keyword>
<feature type="domain" description="DEAD-box RNA helicase Q" evidence="11">
    <location>
        <begin position="3"/>
        <end position="31"/>
    </location>
</feature>
<evidence type="ECO:0000256" key="8">
    <source>
        <dbReference type="SAM" id="MobiDB-lite"/>
    </source>
</evidence>
<dbReference type="InterPro" id="IPR000629">
    <property type="entry name" value="RNA-helicase_DEAD-box_CS"/>
</dbReference>
<keyword evidence="3 7" id="KW-0347">Helicase</keyword>
<dbReference type="PROSITE" id="PS51195">
    <property type="entry name" value="Q_MOTIF"/>
    <property type="match status" value="1"/>
</dbReference>
<feature type="short sequence motif" description="Q motif" evidence="6">
    <location>
        <begin position="3"/>
        <end position="31"/>
    </location>
</feature>
<comment type="similarity">
    <text evidence="5 7">Belongs to the DEAD box helicase family.</text>
</comment>
<dbReference type="GO" id="GO:0004386">
    <property type="term" value="F:helicase activity"/>
    <property type="evidence" value="ECO:0007669"/>
    <property type="project" value="UniProtKB-KW"/>
</dbReference>
<dbReference type="InterPro" id="IPR001650">
    <property type="entry name" value="Helicase_C-like"/>
</dbReference>
<dbReference type="InterPro" id="IPR027417">
    <property type="entry name" value="P-loop_NTPase"/>
</dbReference>
<evidence type="ECO:0000313" key="13">
    <source>
        <dbReference type="Proteomes" id="UP001277761"/>
    </source>
</evidence>
<dbReference type="PANTHER" id="PTHR47959">
    <property type="entry name" value="ATP-DEPENDENT RNA HELICASE RHLE-RELATED"/>
    <property type="match status" value="1"/>
</dbReference>
<feature type="domain" description="Helicase C-terminal" evidence="10">
    <location>
        <begin position="227"/>
        <end position="380"/>
    </location>
</feature>
<dbReference type="SMART" id="SM00490">
    <property type="entry name" value="HELICc"/>
    <property type="match status" value="1"/>
</dbReference>
<feature type="domain" description="Helicase ATP-binding" evidence="9">
    <location>
        <begin position="34"/>
        <end position="203"/>
    </location>
</feature>
<dbReference type="InterPro" id="IPR014014">
    <property type="entry name" value="RNA_helicase_DEAD_Q_motif"/>
</dbReference>
<dbReference type="SMART" id="SM00487">
    <property type="entry name" value="DEXDc"/>
    <property type="match status" value="1"/>
</dbReference>
<dbReference type="InterPro" id="IPR044742">
    <property type="entry name" value="DEAD/DEAH_RhlB"/>
</dbReference>
<proteinExistence type="inferred from homology"/>
<dbReference type="PROSITE" id="PS00039">
    <property type="entry name" value="DEAD_ATP_HELICASE"/>
    <property type="match status" value="1"/>
</dbReference>
<feature type="compositionally biased region" description="Gly residues" evidence="8">
    <location>
        <begin position="474"/>
        <end position="508"/>
    </location>
</feature>
<organism evidence="12 13">
    <name type="scientific">Patulibacter brassicae</name>
    <dbReference type="NCBI Taxonomy" id="1705717"/>
    <lineage>
        <taxon>Bacteria</taxon>
        <taxon>Bacillati</taxon>
        <taxon>Actinomycetota</taxon>
        <taxon>Thermoleophilia</taxon>
        <taxon>Solirubrobacterales</taxon>
        <taxon>Patulibacteraceae</taxon>
        <taxon>Patulibacter</taxon>
    </lineage>
</organism>
<evidence type="ECO:0000259" key="9">
    <source>
        <dbReference type="PROSITE" id="PS51192"/>
    </source>
</evidence>
<accession>A0ABU4VKA8</accession>
<reference evidence="12 13" key="1">
    <citation type="submission" date="2023-11" db="EMBL/GenBank/DDBJ databases">
        <authorList>
            <person name="Xu M."/>
            <person name="Jiang T."/>
        </authorList>
    </citation>
    <scope>NUCLEOTIDE SEQUENCE [LARGE SCALE GENOMIC DNA]</scope>
    <source>
        <strain evidence="12 13">SD</strain>
    </source>
</reference>
<dbReference type="CDD" id="cd00268">
    <property type="entry name" value="DEADc"/>
    <property type="match status" value="1"/>
</dbReference>
<keyword evidence="4 7" id="KW-0067">ATP-binding</keyword>
<gene>
    <name evidence="12" type="ORF">SK069_06885</name>
</gene>
<comment type="caution">
    <text evidence="12">The sequence shown here is derived from an EMBL/GenBank/DDBJ whole genome shotgun (WGS) entry which is preliminary data.</text>
</comment>
<dbReference type="PROSITE" id="PS51192">
    <property type="entry name" value="HELICASE_ATP_BIND_1"/>
    <property type="match status" value="1"/>
</dbReference>
<dbReference type="EC" id="3.6.4.-" evidence="12"/>
<dbReference type="Proteomes" id="UP001277761">
    <property type="component" value="Unassembled WGS sequence"/>
</dbReference>
<evidence type="ECO:0000256" key="3">
    <source>
        <dbReference type="ARBA" id="ARBA00022806"/>
    </source>
</evidence>
<sequence length="508" mass="54315">MSATFADLGVSNAVVRALEEQGMTSPFAVQELVLPDALAGRDVLVSSPTGSGKTIAFGLALVDGIEATDPRPSALVLVPTRELATQIVDELYELAHSRALAITAVFGGAGLEKQSRLAAKAHILVATPGRLEDLLSRGAFDLSRVRKLVLDEADRMLDMGFQPVVKRIVAQIPRKRQTLFLSATLDGRVGELATAYTTDAKLIEYEPPVQDQGKIEHRFRRVTRDDKLDHLVGALRDEGRGRTVVFVRTKFGADKIVRKLSQHGVEAVALHGNRSQAQRRRALQAFDEGTVTTLVATDVAARGIDVQDVTHVIQYDVPVDHETYVHRIGRTGRAGATGIGMTFVEPEELSDVAVMGRDLELHDELEAAGLRVALPGEKGSGYVRQQGKRQPGGDGRPQGGGQGGRGPGGRGQGRGGQGRDERHGVRRHEERGARGEGREPGRRHATEDDRRRHQSDGRQGGGRNRSEGQRDGRSGGGQGNGRQGGRGPGGRGQGGRGRAGGGRSSGGR</sequence>
<name>A0ABU4VKA8_9ACTN</name>
<dbReference type="PROSITE" id="PS51194">
    <property type="entry name" value="HELICASE_CTER"/>
    <property type="match status" value="1"/>
</dbReference>
<dbReference type="Gene3D" id="3.40.50.300">
    <property type="entry name" value="P-loop containing nucleotide triphosphate hydrolases"/>
    <property type="match status" value="2"/>
</dbReference>
<protein>
    <submittedName>
        <fullName evidence="12">DEAD/DEAH box helicase</fullName>
        <ecNumber evidence="12">3.6.4.-</ecNumber>
    </submittedName>
</protein>
<evidence type="ECO:0000256" key="5">
    <source>
        <dbReference type="ARBA" id="ARBA00038437"/>
    </source>
</evidence>
<dbReference type="InterPro" id="IPR014001">
    <property type="entry name" value="Helicase_ATP-bd"/>
</dbReference>
<evidence type="ECO:0000259" key="11">
    <source>
        <dbReference type="PROSITE" id="PS51195"/>
    </source>
</evidence>
<dbReference type="RefSeq" id="WP_319953458.1">
    <property type="nucleotide sequence ID" value="NZ_JAXAVX010000002.1"/>
</dbReference>
<dbReference type="InterPro" id="IPR050079">
    <property type="entry name" value="DEAD_box_RNA_helicase"/>
</dbReference>
<evidence type="ECO:0000256" key="6">
    <source>
        <dbReference type="PROSITE-ProRule" id="PRU00552"/>
    </source>
</evidence>
<evidence type="ECO:0000256" key="4">
    <source>
        <dbReference type="ARBA" id="ARBA00022840"/>
    </source>
</evidence>
<evidence type="ECO:0000259" key="10">
    <source>
        <dbReference type="PROSITE" id="PS51194"/>
    </source>
</evidence>
<dbReference type="CDD" id="cd18787">
    <property type="entry name" value="SF2_C_DEAD"/>
    <property type="match status" value="1"/>
</dbReference>
<evidence type="ECO:0000313" key="12">
    <source>
        <dbReference type="EMBL" id="MDX8151308.1"/>
    </source>
</evidence>
<dbReference type="Pfam" id="PF00270">
    <property type="entry name" value="DEAD"/>
    <property type="match status" value="1"/>
</dbReference>
<dbReference type="InterPro" id="IPR011545">
    <property type="entry name" value="DEAD/DEAH_box_helicase_dom"/>
</dbReference>
<feature type="region of interest" description="Disordered" evidence="8">
    <location>
        <begin position="376"/>
        <end position="508"/>
    </location>
</feature>
<dbReference type="Pfam" id="PF00271">
    <property type="entry name" value="Helicase_C"/>
    <property type="match status" value="1"/>
</dbReference>
<evidence type="ECO:0000256" key="1">
    <source>
        <dbReference type="ARBA" id="ARBA00022741"/>
    </source>
</evidence>
<feature type="compositionally biased region" description="Basic and acidic residues" evidence="8">
    <location>
        <begin position="464"/>
        <end position="473"/>
    </location>
</feature>
<feature type="compositionally biased region" description="Gly residues" evidence="8">
    <location>
        <begin position="390"/>
        <end position="416"/>
    </location>
</feature>
<feature type="compositionally biased region" description="Basic and acidic residues" evidence="8">
    <location>
        <begin position="417"/>
        <end position="456"/>
    </location>
</feature>
<dbReference type="SUPFAM" id="SSF52540">
    <property type="entry name" value="P-loop containing nucleoside triphosphate hydrolases"/>
    <property type="match status" value="1"/>
</dbReference>
<dbReference type="PANTHER" id="PTHR47959:SF13">
    <property type="entry name" value="ATP-DEPENDENT RNA HELICASE RHLE"/>
    <property type="match status" value="1"/>
</dbReference>
<dbReference type="GO" id="GO:0016787">
    <property type="term" value="F:hydrolase activity"/>
    <property type="evidence" value="ECO:0007669"/>
    <property type="project" value="UniProtKB-KW"/>
</dbReference>
<evidence type="ECO:0000256" key="7">
    <source>
        <dbReference type="RuleBase" id="RU000492"/>
    </source>
</evidence>
<keyword evidence="13" id="KW-1185">Reference proteome</keyword>
<dbReference type="EMBL" id="JAXAVX010000002">
    <property type="protein sequence ID" value="MDX8151308.1"/>
    <property type="molecule type" value="Genomic_DNA"/>
</dbReference>
<evidence type="ECO:0000256" key="2">
    <source>
        <dbReference type="ARBA" id="ARBA00022801"/>
    </source>
</evidence>